<evidence type="ECO:0000313" key="11">
    <source>
        <dbReference type="Proteomes" id="UP001153954"/>
    </source>
</evidence>
<keyword evidence="11" id="KW-1185">Reference proteome</keyword>
<dbReference type="Proteomes" id="UP001153954">
    <property type="component" value="Unassembled WGS sequence"/>
</dbReference>
<accession>A0AAU9U0Z2</accession>
<dbReference type="InterPro" id="IPR050975">
    <property type="entry name" value="Sleep_regulator"/>
</dbReference>
<dbReference type="EMBL" id="CAKOGL010000012">
    <property type="protein sequence ID" value="CAH2092813.1"/>
    <property type="molecule type" value="Genomic_DNA"/>
</dbReference>
<dbReference type="PANTHER" id="PTHR33562">
    <property type="entry name" value="ATILLA, ISOFORM B-RELATED-RELATED"/>
    <property type="match status" value="1"/>
</dbReference>
<evidence type="ECO:0000256" key="6">
    <source>
        <dbReference type="ARBA" id="ARBA00023136"/>
    </source>
</evidence>
<dbReference type="CDD" id="cd23593">
    <property type="entry name" value="TFP_LU_ECD_Twit"/>
    <property type="match status" value="1"/>
</dbReference>
<keyword evidence="8" id="KW-0449">Lipoprotein</keyword>
<dbReference type="GO" id="GO:0030431">
    <property type="term" value="P:sleep"/>
    <property type="evidence" value="ECO:0007669"/>
    <property type="project" value="InterPro"/>
</dbReference>
<dbReference type="PANTHER" id="PTHR33562:SF2">
    <property type="entry name" value="PROTEIN QUIVER"/>
    <property type="match status" value="1"/>
</dbReference>
<keyword evidence="6 9" id="KW-0472">Membrane</keyword>
<feature type="transmembrane region" description="Helical" evidence="9">
    <location>
        <begin position="130"/>
        <end position="150"/>
    </location>
</feature>
<dbReference type="GO" id="GO:0032222">
    <property type="term" value="P:regulation of synaptic transmission, cholinergic"/>
    <property type="evidence" value="ECO:0007669"/>
    <property type="project" value="InterPro"/>
</dbReference>
<name>A0AAU9U0Z2_EUPED</name>
<protein>
    <recommendedName>
        <fullName evidence="12">Protein sleepless</fullName>
    </recommendedName>
</protein>
<dbReference type="GO" id="GO:0098552">
    <property type="term" value="C:side of membrane"/>
    <property type="evidence" value="ECO:0007669"/>
    <property type="project" value="UniProtKB-KW"/>
</dbReference>
<dbReference type="InterPro" id="IPR031424">
    <property type="entry name" value="QVR-like"/>
</dbReference>
<keyword evidence="4" id="KW-0732">Signal</keyword>
<evidence type="ECO:0000256" key="4">
    <source>
        <dbReference type="ARBA" id="ARBA00022729"/>
    </source>
</evidence>
<keyword evidence="2" id="KW-0336">GPI-anchor</keyword>
<comment type="caution">
    <text evidence="10">The sequence shown here is derived from an EMBL/GenBank/DDBJ whole genome shotgun (WGS) entry which is preliminary data.</text>
</comment>
<sequence>MVWKSIRPMTPSINGLVLEDPVGEAVRCWTCSSDLNPYCNDPFIPGRGDTSGLFRLEFCDANTGASYPYLTTSKSACKKQKRYVDGQLVISRGCTWKRQDDYSNNCASSSNGPNEVTLFCETCDYDGCNGASAITMTLALIMAPLGVLLFK</sequence>
<evidence type="ECO:0000256" key="8">
    <source>
        <dbReference type="ARBA" id="ARBA00023288"/>
    </source>
</evidence>
<keyword evidence="5 9" id="KW-1133">Transmembrane helix</keyword>
<evidence type="ECO:0000256" key="7">
    <source>
        <dbReference type="ARBA" id="ARBA00023180"/>
    </source>
</evidence>
<evidence type="ECO:0000256" key="3">
    <source>
        <dbReference type="ARBA" id="ARBA00022692"/>
    </source>
</evidence>
<gene>
    <name evidence="10" type="ORF">EEDITHA_LOCUS8538</name>
</gene>
<dbReference type="AlphaFoldDB" id="A0AAU9U0Z2"/>
<evidence type="ECO:0000256" key="1">
    <source>
        <dbReference type="ARBA" id="ARBA00004589"/>
    </source>
</evidence>
<evidence type="ECO:0000256" key="5">
    <source>
        <dbReference type="ARBA" id="ARBA00022989"/>
    </source>
</evidence>
<keyword evidence="3 9" id="KW-0812">Transmembrane</keyword>
<evidence type="ECO:0000256" key="2">
    <source>
        <dbReference type="ARBA" id="ARBA00022622"/>
    </source>
</evidence>
<evidence type="ECO:0000256" key="9">
    <source>
        <dbReference type="SAM" id="Phobius"/>
    </source>
</evidence>
<evidence type="ECO:0008006" key="12">
    <source>
        <dbReference type="Google" id="ProtNLM"/>
    </source>
</evidence>
<organism evidence="10 11">
    <name type="scientific">Euphydryas editha</name>
    <name type="common">Edith's checkerspot</name>
    <dbReference type="NCBI Taxonomy" id="104508"/>
    <lineage>
        <taxon>Eukaryota</taxon>
        <taxon>Metazoa</taxon>
        <taxon>Ecdysozoa</taxon>
        <taxon>Arthropoda</taxon>
        <taxon>Hexapoda</taxon>
        <taxon>Insecta</taxon>
        <taxon>Pterygota</taxon>
        <taxon>Neoptera</taxon>
        <taxon>Endopterygota</taxon>
        <taxon>Lepidoptera</taxon>
        <taxon>Glossata</taxon>
        <taxon>Ditrysia</taxon>
        <taxon>Papilionoidea</taxon>
        <taxon>Nymphalidae</taxon>
        <taxon>Nymphalinae</taxon>
        <taxon>Euphydryas</taxon>
    </lineage>
</organism>
<proteinExistence type="predicted"/>
<keyword evidence="7" id="KW-0325">Glycoprotein</keyword>
<comment type="subcellular location">
    <subcellularLocation>
        <location evidence="1">Membrane</location>
        <topology evidence="1">Lipid-anchor</topology>
        <topology evidence="1">GPI-anchor</topology>
    </subcellularLocation>
</comment>
<dbReference type="Pfam" id="PF17064">
    <property type="entry name" value="QVR"/>
    <property type="match status" value="1"/>
</dbReference>
<reference evidence="10" key="1">
    <citation type="submission" date="2022-03" db="EMBL/GenBank/DDBJ databases">
        <authorList>
            <person name="Tunstrom K."/>
        </authorList>
    </citation>
    <scope>NUCLEOTIDE SEQUENCE</scope>
</reference>
<evidence type="ECO:0000313" key="10">
    <source>
        <dbReference type="EMBL" id="CAH2092813.1"/>
    </source>
</evidence>